<keyword evidence="3" id="KW-1185">Reference proteome</keyword>
<proteinExistence type="predicted"/>
<gene>
    <name evidence="2" type="ORF">CAUJ_LOCUS11011</name>
</gene>
<evidence type="ECO:0000256" key="1">
    <source>
        <dbReference type="SAM" id="MobiDB-lite"/>
    </source>
</evidence>
<protein>
    <submittedName>
        <fullName evidence="2">Uncharacterized protein</fullName>
    </submittedName>
</protein>
<organism evidence="2 3">
    <name type="scientific">Caenorhabditis auriculariae</name>
    <dbReference type="NCBI Taxonomy" id="2777116"/>
    <lineage>
        <taxon>Eukaryota</taxon>
        <taxon>Metazoa</taxon>
        <taxon>Ecdysozoa</taxon>
        <taxon>Nematoda</taxon>
        <taxon>Chromadorea</taxon>
        <taxon>Rhabditida</taxon>
        <taxon>Rhabditina</taxon>
        <taxon>Rhabditomorpha</taxon>
        <taxon>Rhabditoidea</taxon>
        <taxon>Rhabditidae</taxon>
        <taxon>Peloderinae</taxon>
        <taxon>Caenorhabditis</taxon>
    </lineage>
</organism>
<evidence type="ECO:0000313" key="3">
    <source>
        <dbReference type="Proteomes" id="UP000835052"/>
    </source>
</evidence>
<sequence>MSVASFLRRRFSMDAHSGSASQKQAPCSTATRPLRDSTWEPSSSDLRSPRLVGASSRRSRIAASLDSARRRFSLQPSTPPVVDYHQHMQSIALREKHAHDVGSLPDLQHERPNGGARSPQAKRVSVVAGGDRAIFPHKQRKHHSFSKAP</sequence>
<dbReference type="Proteomes" id="UP000835052">
    <property type="component" value="Unassembled WGS sequence"/>
</dbReference>
<dbReference type="OrthoDB" id="5863480at2759"/>
<reference evidence="2" key="1">
    <citation type="submission" date="2020-10" db="EMBL/GenBank/DDBJ databases">
        <authorList>
            <person name="Kikuchi T."/>
        </authorList>
    </citation>
    <scope>NUCLEOTIDE SEQUENCE</scope>
    <source>
        <strain evidence="2">NKZ352</strain>
    </source>
</reference>
<dbReference type="EMBL" id="CAJGYM010000051">
    <property type="protein sequence ID" value="CAD6195092.1"/>
    <property type="molecule type" value="Genomic_DNA"/>
</dbReference>
<feature type="region of interest" description="Disordered" evidence="1">
    <location>
        <begin position="1"/>
        <end position="59"/>
    </location>
</feature>
<evidence type="ECO:0000313" key="2">
    <source>
        <dbReference type="EMBL" id="CAD6195092.1"/>
    </source>
</evidence>
<feature type="region of interest" description="Disordered" evidence="1">
    <location>
        <begin position="103"/>
        <end position="125"/>
    </location>
</feature>
<name>A0A8S1HJ90_9PELO</name>
<feature type="compositionally biased region" description="Polar residues" evidence="1">
    <location>
        <begin position="18"/>
        <end position="31"/>
    </location>
</feature>
<accession>A0A8S1HJ90</accession>
<comment type="caution">
    <text evidence="2">The sequence shown here is derived from an EMBL/GenBank/DDBJ whole genome shotgun (WGS) entry which is preliminary data.</text>
</comment>
<dbReference type="AlphaFoldDB" id="A0A8S1HJ90"/>